<feature type="region of interest" description="Disordered" evidence="2">
    <location>
        <begin position="384"/>
        <end position="481"/>
    </location>
</feature>
<protein>
    <submittedName>
        <fullName evidence="3">Uncharacterized protein</fullName>
    </submittedName>
</protein>
<sequence>VRLPRAGELAREWGALVLDEADFRASMLRAMLKVLNREEPEECSKESKGVARERRRFMEDKQRQLLAECLAQWNTRASAWATRRLSSWAAHNHRSQSLARKVLQGWREVCADVTSDEDDMDVLRNFTPPKSLSASATPAFVTPLALGKLVDAQVQSGGTARSTQSERAMGMSPRVKWERDGLSAREIEEWERRRRLSLDAKEREEMLRRERQRWVGKDGEAQVDGELSEDEEERERQERLVKLRIERERIVREREEKETVEAEIDHIRQERLDLQRRAAIERQRLDKERQADLTHQEIDEEESEETDQSSDSDDQSDGDSEGTNRLFDEFSSLSGVVDALRDEVRYGADAHHSRAGAPAAKDSADKKSRGIFLDLKRLQPSTSTAALAAGGQQPMQSSRTRELTGAGKGDSPRKRGADTEAGVMPKHLSNKSPRTHRTQEDGKSSPRAPRPDGLLHLSSPSGTPSHSQRAEGGTSDRQGRAVSRRALAAELWSLPVHEFRACLKEIALSTGTIERLEEELVSAIKRELAMKRISVMLQSEEEGRPATRGTQSARQELRRVLMTVFDRVREEVAHENKGGGVPAQNLASALRDDVVLTQLLTVKKRLSGGDGGDPDDSCDDAESGGARTRGVIDRLVTAVEARSGGASSSCVTFATLEQSVIDVANLLLLPSQEHGPTTKDEAVAAGDVLVDFRRMRVGGLRSMLELHRIDVAELNEAVHGAAERFSAAAGARIGADGDTRDGSSDQSSANTTSSGGGVDVTTVFHSILEKLVTAAPPPKEEDWRSVAEHRPHTREGAEVGAMTVDEFEQQLVACEMQDELEQLREMRGALEHLQGAMRGHAQDPFDELAGKHNGMLAQLATALGSQLEASRALERVQSGEAFMIEGAVREGDLRRSIGQTTIDYSVLTVSELGKMLEGGGLSGSANELHDLVEKLITHQRTRSLGRSLNDHVASLHVGQSRRASSVRSFNSEASSVPSMATTVTGVHRERRLRRVRLRRMKNLNIGL</sequence>
<organism evidence="3 4">
    <name type="scientific">Cymbomonas tetramitiformis</name>
    <dbReference type="NCBI Taxonomy" id="36881"/>
    <lineage>
        <taxon>Eukaryota</taxon>
        <taxon>Viridiplantae</taxon>
        <taxon>Chlorophyta</taxon>
        <taxon>Pyramimonadophyceae</taxon>
        <taxon>Pyramimonadales</taxon>
        <taxon>Pyramimonadaceae</taxon>
        <taxon>Cymbomonas</taxon>
    </lineage>
</organism>
<feature type="compositionally biased region" description="Basic and acidic residues" evidence="2">
    <location>
        <begin position="778"/>
        <end position="797"/>
    </location>
</feature>
<feature type="compositionally biased region" description="Low complexity" evidence="2">
    <location>
        <begin position="744"/>
        <end position="758"/>
    </location>
</feature>
<feature type="region of interest" description="Disordered" evidence="2">
    <location>
        <begin position="733"/>
        <end position="758"/>
    </location>
</feature>
<proteinExistence type="predicted"/>
<evidence type="ECO:0000256" key="1">
    <source>
        <dbReference type="SAM" id="Coils"/>
    </source>
</evidence>
<feature type="region of interest" description="Disordered" evidence="2">
    <location>
        <begin position="214"/>
        <end position="236"/>
    </location>
</feature>
<feature type="region of interest" description="Disordered" evidence="2">
    <location>
        <begin position="774"/>
        <end position="797"/>
    </location>
</feature>
<feature type="compositionally biased region" description="Acidic residues" evidence="2">
    <location>
        <begin position="298"/>
        <end position="320"/>
    </location>
</feature>
<feature type="compositionally biased region" description="Basic and acidic residues" evidence="2">
    <location>
        <begin position="283"/>
        <end position="297"/>
    </location>
</feature>
<evidence type="ECO:0000256" key="2">
    <source>
        <dbReference type="SAM" id="MobiDB-lite"/>
    </source>
</evidence>
<comment type="caution">
    <text evidence="3">The sequence shown here is derived from an EMBL/GenBank/DDBJ whole genome shotgun (WGS) entry which is preliminary data.</text>
</comment>
<feature type="region of interest" description="Disordered" evidence="2">
    <location>
        <begin position="283"/>
        <end position="329"/>
    </location>
</feature>
<accession>A0AAE0BT37</accession>
<evidence type="ECO:0000313" key="4">
    <source>
        <dbReference type="Proteomes" id="UP001190700"/>
    </source>
</evidence>
<name>A0AAE0BT37_9CHLO</name>
<feature type="non-terminal residue" evidence="3">
    <location>
        <position position="1"/>
    </location>
</feature>
<feature type="region of interest" description="Disordered" evidence="2">
    <location>
        <begin position="348"/>
        <end position="368"/>
    </location>
</feature>
<gene>
    <name evidence="3" type="ORF">CYMTET_47994</name>
</gene>
<reference evidence="3 4" key="1">
    <citation type="journal article" date="2015" name="Genome Biol. Evol.">
        <title>Comparative Genomics of a Bacterivorous Green Alga Reveals Evolutionary Causalities and Consequences of Phago-Mixotrophic Mode of Nutrition.</title>
        <authorList>
            <person name="Burns J.A."/>
            <person name="Paasch A."/>
            <person name="Narechania A."/>
            <person name="Kim E."/>
        </authorList>
    </citation>
    <scope>NUCLEOTIDE SEQUENCE [LARGE SCALE GENOMIC DNA]</scope>
    <source>
        <strain evidence="3 4">PLY_AMNH</strain>
    </source>
</reference>
<dbReference type="Proteomes" id="UP001190700">
    <property type="component" value="Unassembled WGS sequence"/>
</dbReference>
<feature type="compositionally biased region" description="Polar residues" evidence="2">
    <location>
        <begin position="458"/>
        <end position="467"/>
    </location>
</feature>
<feature type="compositionally biased region" description="Acidic residues" evidence="2">
    <location>
        <begin position="612"/>
        <end position="622"/>
    </location>
</feature>
<keyword evidence="4" id="KW-1185">Reference proteome</keyword>
<feature type="compositionally biased region" description="Acidic residues" evidence="2">
    <location>
        <begin position="221"/>
        <end position="233"/>
    </location>
</feature>
<dbReference type="AlphaFoldDB" id="A0AAE0BT37"/>
<evidence type="ECO:0000313" key="3">
    <source>
        <dbReference type="EMBL" id="KAK3242306.1"/>
    </source>
</evidence>
<keyword evidence="1" id="KW-0175">Coiled coil</keyword>
<dbReference type="EMBL" id="LGRX02033196">
    <property type="protein sequence ID" value="KAK3242306.1"/>
    <property type="molecule type" value="Genomic_DNA"/>
</dbReference>
<feature type="coiled-coil region" evidence="1">
    <location>
        <begin position="243"/>
        <end position="277"/>
    </location>
</feature>
<feature type="region of interest" description="Disordered" evidence="2">
    <location>
        <begin position="606"/>
        <end position="625"/>
    </location>
</feature>